<evidence type="ECO:0000256" key="1">
    <source>
        <dbReference type="SAM" id="Phobius"/>
    </source>
</evidence>
<keyword evidence="3" id="KW-1185">Reference proteome</keyword>
<keyword evidence="1" id="KW-0812">Transmembrane</keyword>
<feature type="transmembrane region" description="Helical" evidence="1">
    <location>
        <begin position="72"/>
        <end position="89"/>
    </location>
</feature>
<organism evidence="2 3">
    <name type="scientific">Intoshia linei</name>
    <dbReference type="NCBI Taxonomy" id="1819745"/>
    <lineage>
        <taxon>Eukaryota</taxon>
        <taxon>Metazoa</taxon>
        <taxon>Spiralia</taxon>
        <taxon>Lophotrochozoa</taxon>
        <taxon>Mesozoa</taxon>
        <taxon>Orthonectida</taxon>
        <taxon>Rhopaluridae</taxon>
        <taxon>Intoshia</taxon>
    </lineage>
</organism>
<keyword evidence="1" id="KW-0472">Membrane</keyword>
<dbReference type="AlphaFoldDB" id="A0A177BBL7"/>
<evidence type="ECO:0000313" key="3">
    <source>
        <dbReference type="Proteomes" id="UP000078046"/>
    </source>
</evidence>
<feature type="transmembrane region" description="Helical" evidence="1">
    <location>
        <begin position="109"/>
        <end position="129"/>
    </location>
</feature>
<dbReference type="Proteomes" id="UP000078046">
    <property type="component" value="Unassembled WGS sequence"/>
</dbReference>
<gene>
    <name evidence="2" type="ORF">A3Q56_00631</name>
</gene>
<accession>A0A177BBL7</accession>
<comment type="caution">
    <text evidence="2">The sequence shown here is derived from an EMBL/GenBank/DDBJ whole genome shotgun (WGS) entry which is preliminary data.</text>
</comment>
<feature type="transmembrane region" description="Helical" evidence="1">
    <location>
        <begin position="7"/>
        <end position="29"/>
    </location>
</feature>
<protein>
    <recommendedName>
        <fullName evidence="4">Transmembrane protein</fullName>
    </recommendedName>
</protein>
<name>A0A177BBL7_9BILA</name>
<sequence length="162" mass="19359">MDYKFNLILLCIRICGILVSIIGLTSNILADSFSQFEVINVIKGSIDIVLVYLIFYYYWLQMKFDQYNSAHLHIISSSFVNCLLCVRFIQEVYDYLYYFKTFTYLNHYFITALEIFNEINYLVASVRLYRNNYTLKNYKKKKFELSNITLNNEMDVVTRNLV</sequence>
<dbReference type="EMBL" id="LWCA01000038">
    <property type="protein sequence ID" value="OAF71595.1"/>
    <property type="molecule type" value="Genomic_DNA"/>
</dbReference>
<evidence type="ECO:0008006" key="4">
    <source>
        <dbReference type="Google" id="ProtNLM"/>
    </source>
</evidence>
<reference evidence="2 3" key="1">
    <citation type="submission" date="2016-04" db="EMBL/GenBank/DDBJ databases">
        <title>The genome of Intoshia linei affirms orthonectids as highly simplified spiralians.</title>
        <authorList>
            <person name="Mikhailov K.V."/>
            <person name="Slusarev G.S."/>
            <person name="Nikitin M.A."/>
            <person name="Logacheva M.D."/>
            <person name="Penin A."/>
            <person name="Aleoshin V."/>
            <person name="Panchin Y.V."/>
        </authorList>
    </citation>
    <scope>NUCLEOTIDE SEQUENCE [LARGE SCALE GENOMIC DNA]</scope>
    <source>
        <strain evidence="2">Intl2013</strain>
        <tissue evidence="2">Whole animal</tissue>
    </source>
</reference>
<feature type="transmembrane region" description="Helical" evidence="1">
    <location>
        <begin position="41"/>
        <end position="60"/>
    </location>
</feature>
<evidence type="ECO:0000313" key="2">
    <source>
        <dbReference type="EMBL" id="OAF71595.1"/>
    </source>
</evidence>
<keyword evidence="1" id="KW-1133">Transmembrane helix</keyword>
<proteinExistence type="predicted"/>